<keyword evidence="2" id="KW-1185">Reference proteome</keyword>
<sequence length="677" mass="78489">MACYQGLTRALDQFLRKSLEHEFEIPNLGSLMFFINKGNGNFPEYQDNIGQYRSISINKGQLSSMLKANLSNRRVQKRNMVQEDDLLEIPDSAPMNISENTISYHVNKGDLRVKSQLKPTTQKKICSNKVYRTKKRKKTIEKKAKSNKKGSIFGSTELQISTLFKLNRQESEDTKPKRKLKEYEQIRHNIAHANKVKADFTKALKMNEDDYLQEFKEKASAITDKMNKINNGDGSSALFNLNMHQDYIISKLGLKKKLTGHDLVIKILLFKILGLTSQNQEESKQKVEQSKPKSAMSVRFARTNYNMPSNRRFLQGNLRSCSQEKRKPGTHQGPRFIHNYTSSGIINNWRTHDKSKKHTSSLDANSTRKVNKDLFSIDGITKDSVEKESPKSTINKIIDQCYQAGDPQLESLDHDFTNNDSLFNLTQNLAEKQHKVFQNIREGTHMKPSGQDDSSKRSIDGLKKKVTFQVDQNEERSPLKGIDNLSILSMSESIESEDSDSSNFVYSNSPIKCENRNRREVRFKRVSRRMNEFYKPALMTKNFEKQLPLFLSEKNMAYLSQLFKTSQHENKYVNNATKTKGFKRKKFINQQKTKTQDRLGELSTQDDIKSFLKKDPSEIFSNALANFWFKDADKFLKQRKSKHIRKESLWDIHEENVYQRMDKDIEKRKNRGKSANS</sequence>
<name>A0AAD1U2A3_EUPCR</name>
<comment type="caution">
    <text evidence="1">The sequence shown here is derived from an EMBL/GenBank/DDBJ whole genome shotgun (WGS) entry which is preliminary data.</text>
</comment>
<protein>
    <submittedName>
        <fullName evidence="1">Uncharacterized protein</fullName>
    </submittedName>
</protein>
<accession>A0AAD1U2A3</accession>
<dbReference type="EMBL" id="CAMPGE010001271">
    <property type="protein sequence ID" value="CAI2360050.1"/>
    <property type="molecule type" value="Genomic_DNA"/>
</dbReference>
<gene>
    <name evidence="1" type="ORF">ECRASSUSDP1_LOCUS1346</name>
</gene>
<evidence type="ECO:0000313" key="1">
    <source>
        <dbReference type="EMBL" id="CAI2360050.1"/>
    </source>
</evidence>
<dbReference type="Proteomes" id="UP001295684">
    <property type="component" value="Unassembled WGS sequence"/>
</dbReference>
<reference evidence="1" key="1">
    <citation type="submission" date="2023-07" db="EMBL/GenBank/DDBJ databases">
        <authorList>
            <consortium name="AG Swart"/>
            <person name="Singh M."/>
            <person name="Singh A."/>
            <person name="Seah K."/>
            <person name="Emmerich C."/>
        </authorList>
    </citation>
    <scope>NUCLEOTIDE SEQUENCE</scope>
    <source>
        <strain evidence="1">DP1</strain>
    </source>
</reference>
<proteinExistence type="predicted"/>
<organism evidence="1 2">
    <name type="scientific">Euplotes crassus</name>
    <dbReference type="NCBI Taxonomy" id="5936"/>
    <lineage>
        <taxon>Eukaryota</taxon>
        <taxon>Sar</taxon>
        <taxon>Alveolata</taxon>
        <taxon>Ciliophora</taxon>
        <taxon>Intramacronucleata</taxon>
        <taxon>Spirotrichea</taxon>
        <taxon>Hypotrichia</taxon>
        <taxon>Euplotida</taxon>
        <taxon>Euplotidae</taxon>
        <taxon>Moneuplotes</taxon>
    </lineage>
</organism>
<dbReference type="AlphaFoldDB" id="A0AAD1U2A3"/>
<evidence type="ECO:0000313" key="2">
    <source>
        <dbReference type="Proteomes" id="UP001295684"/>
    </source>
</evidence>